<proteinExistence type="predicted"/>
<gene>
    <name evidence="1" type="ORF">TIFTF001_009719</name>
</gene>
<evidence type="ECO:0000313" key="2">
    <source>
        <dbReference type="Proteomes" id="UP001187192"/>
    </source>
</evidence>
<comment type="caution">
    <text evidence="1">The sequence shown here is derived from an EMBL/GenBank/DDBJ whole genome shotgun (WGS) entry which is preliminary data.</text>
</comment>
<name>A0AA87ZVS3_FICCA</name>
<evidence type="ECO:0000313" key="1">
    <source>
        <dbReference type="EMBL" id="GMN40490.1"/>
    </source>
</evidence>
<dbReference type="EMBL" id="BTGU01000011">
    <property type="protein sequence ID" value="GMN40490.1"/>
    <property type="molecule type" value="Genomic_DNA"/>
</dbReference>
<dbReference type="AlphaFoldDB" id="A0AA87ZVS3"/>
<organism evidence="1 2">
    <name type="scientific">Ficus carica</name>
    <name type="common">Common fig</name>
    <dbReference type="NCBI Taxonomy" id="3494"/>
    <lineage>
        <taxon>Eukaryota</taxon>
        <taxon>Viridiplantae</taxon>
        <taxon>Streptophyta</taxon>
        <taxon>Embryophyta</taxon>
        <taxon>Tracheophyta</taxon>
        <taxon>Spermatophyta</taxon>
        <taxon>Magnoliopsida</taxon>
        <taxon>eudicotyledons</taxon>
        <taxon>Gunneridae</taxon>
        <taxon>Pentapetalae</taxon>
        <taxon>rosids</taxon>
        <taxon>fabids</taxon>
        <taxon>Rosales</taxon>
        <taxon>Moraceae</taxon>
        <taxon>Ficeae</taxon>
        <taxon>Ficus</taxon>
    </lineage>
</organism>
<keyword evidence="2" id="KW-1185">Reference proteome</keyword>
<sequence length="194" mass="21698">MRRSRRVKTELRFGLHGEDPSILAFCAGDQETEVRSGSYRGKPPSPSLCWRSAAWKAIGVMTIGEKTGVGDWNWRQGNLRPEVPRATLGGRTPKQSVGVFVVLSLASHNVGPNWDDLNPDDPKVPKGGFVLYVFHRHQYDLVREGPPSWPFSTIGVVVGCYGVLERVSFLDHLWCTSVRESLEVERVSSLGHEW</sequence>
<protein>
    <submittedName>
        <fullName evidence="1">Uncharacterized protein</fullName>
    </submittedName>
</protein>
<dbReference type="Proteomes" id="UP001187192">
    <property type="component" value="Unassembled WGS sequence"/>
</dbReference>
<accession>A0AA87ZVS3</accession>
<reference evidence="1" key="1">
    <citation type="submission" date="2023-07" db="EMBL/GenBank/DDBJ databases">
        <title>draft genome sequence of fig (Ficus carica).</title>
        <authorList>
            <person name="Takahashi T."/>
            <person name="Nishimura K."/>
        </authorList>
    </citation>
    <scope>NUCLEOTIDE SEQUENCE</scope>
</reference>